<organism evidence="1 2">
    <name type="scientific">Xenorhabdus bovienii str. puntauvense</name>
    <dbReference type="NCBI Taxonomy" id="1398201"/>
    <lineage>
        <taxon>Bacteria</taxon>
        <taxon>Pseudomonadati</taxon>
        <taxon>Pseudomonadota</taxon>
        <taxon>Gammaproteobacteria</taxon>
        <taxon>Enterobacterales</taxon>
        <taxon>Morganellaceae</taxon>
        <taxon>Xenorhabdus</taxon>
    </lineage>
</organism>
<evidence type="ECO:0000313" key="1">
    <source>
        <dbReference type="EMBL" id="CDG98551.1"/>
    </source>
</evidence>
<protein>
    <submittedName>
        <fullName evidence="1">Uncharacterized protein</fullName>
    </submittedName>
</protein>
<comment type="caution">
    <text evidence="1">The sequence shown here is derived from an EMBL/GenBank/DDBJ whole genome shotgun (WGS) entry which is preliminary data.</text>
</comment>
<accession>A0A077N8L8</accession>
<dbReference type="HOGENOM" id="CLU_2959843_0_0_6"/>
<proteinExistence type="predicted"/>
<evidence type="ECO:0000313" key="2">
    <source>
        <dbReference type="Proteomes" id="UP000028511"/>
    </source>
</evidence>
<sequence length="59" mass="7037">MQLETHLIYMNESEWIEMGLAEKHETHEQRAHYLYKDPGQRPLPNFAVNIHCDTNLSKQ</sequence>
<name>A0A077N8L8_XENBV</name>
<gene>
    <name evidence="1" type="ORF">XBP1_330059</name>
</gene>
<dbReference type="AlphaFoldDB" id="A0A077N8L8"/>
<dbReference type="EMBL" id="CBSW010000236">
    <property type="protein sequence ID" value="CDG98551.1"/>
    <property type="molecule type" value="Genomic_DNA"/>
</dbReference>
<dbReference type="Proteomes" id="UP000028511">
    <property type="component" value="Unassembled WGS sequence"/>
</dbReference>
<reference evidence="1" key="1">
    <citation type="submission" date="2013-07" db="EMBL/GenBank/DDBJ databases">
        <title>Sub-species coevolution in mutualistic symbiosis.</title>
        <authorList>
            <person name="Murfin K."/>
            <person name="Klassen J."/>
            <person name="Lee M."/>
            <person name="Forst S."/>
            <person name="Stock P."/>
            <person name="Goodrich-Blair H."/>
        </authorList>
    </citation>
    <scope>NUCLEOTIDE SEQUENCE [LARGE SCALE GENOMIC DNA]</scope>
    <source>
        <strain evidence="1">Puntauvense</strain>
    </source>
</reference>